<protein>
    <submittedName>
        <fullName evidence="1">Uncharacterized protein</fullName>
    </submittedName>
</protein>
<dbReference type="AlphaFoldDB" id="A0A562IJW6"/>
<name>A0A562IJW6_MICOL</name>
<comment type="caution">
    <text evidence="1">The sequence shown here is derived from an EMBL/GenBank/DDBJ whole genome shotgun (WGS) entry which is preliminary data.</text>
</comment>
<organism evidence="1 2">
    <name type="scientific">Micromonospora olivasterospora</name>
    <dbReference type="NCBI Taxonomy" id="1880"/>
    <lineage>
        <taxon>Bacteria</taxon>
        <taxon>Bacillati</taxon>
        <taxon>Actinomycetota</taxon>
        <taxon>Actinomycetes</taxon>
        <taxon>Micromonosporales</taxon>
        <taxon>Micromonosporaceae</taxon>
        <taxon>Micromonospora</taxon>
    </lineage>
</organism>
<dbReference type="Proteomes" id="UP000319825">
    <property type="component" value="Unassembled WGS sequence"/>
</dbReference>
<sequence>MNFELYLGLKSQADPQAKEALEAFNNQHFSRVLRYYSGKTDQPPWEGITWVMDLLPRHPV</sequence>
<dbReference type="EMBL" id="VLKE01000001">
    <property type="protein sequence ID" value="TWH71116.1"/>
    <property type="molecule type" value="Genomic_DNA"/>
</dbReference>
<reference evidence="1 2" key="1">
    <citation type="submission" date="2019-07" db="EMBL/GenBank/DDBJ databases">
        <title>R&amp;d 2014.</title>
        <authorList>
            <person name="Klenk H.-P."/>
        </authorList>
    </citation>
    <scope>NUCLEOTIDE SEQUENCE [LARGE SCALE GENOMIC DNA]</scope>
    <source>
        <strain evidence="1 2">DSM 43868</strain>
    </source>
</reference>
<keyword evidence="2" id="KW-1185">Reference proteome</keyword>
<proteinExistence type="predicted"/>
<accession>A0A562IJW6</accession>
<evidence type="ECO:0000313" key="1">
    <source>
        <dbReference type="EMBL" id="TWH71116.1"/>
    </source>
</evidence>
<gene>
    <name evidence="1" type="ORF">JD77_06141</name>
</gene>
<dbReference type="RefSeq" id="WP_344751122.1">
    <property type="nucleotide sequence ID" value="NZ_BAAATQ010000333.1"/>
</dbReference>
<evidence type="ECO:0000313" key="2">
    <source>
        <dbReference type="Proteomes" id="UP000319825"/>
    </source>
</evidence>